<feature type="region of interest" description="Disordered" evidence="1">
    <location>
        <begin position="436"/>
        <end position="469"/>
    </location>
</feature>
<name>A0A931G5K8_9ACTN</name>
<protein>
    <submittedName>
        <fullName evidence="2">Pyridine nucleotide-disulfide oxidoreductase</fullName>
    </submittedName>
</protein>
<evidence type="ECO:0000313" key="3">
    <source>
        <dbReference type="Proteomes" id="UP000598146"/>
    </source>
</evidence>
<dbReference type="SUPFAM" id="SSF51905">
    <property type="entry name" value="FAD/NAD(P)-binding domain"/>
    <property type="match status" value="1"/>
</dbReference>
<dbReference type="Gene3D" id="3.50.50.60">
    <property type="entry name" value="FAD/NAD(P)-binding domain"/>
    <property type="match status" value="1"/>
</dbReference>
<dbReference type="InterPro" id="IPR036188">
    <property type="entry name" value="FAD/NAD-bd_sf"/>
</dbReference>
<dbReference type="EMBL" id="JADQTO010000020">
    <property type="protein sequence ID" value="MBG0566339.1"/>
    <property type="molecule type" value="Genomic_DNA"/>
</dbReference>
<evidence type="ECO:0000256" key="1">
    <source>
        <dbReference type="SAM" id="MobiDB-lite"/>
    </source>
</evidence>
<dbReference type="RefSeq" id="WP_196418121.1">
    <property type="nucleotide sequence ID" value="NZ_JADQTO010000020.1"/>
</dbReference>
<dbReference type="Proteomes" id="UP000598146">
    <property type="component" value="Unassembled WGS sequence"/>
</dbReference>
<sequence length="469" mass="49945">MAEDLTGRRALVLGAGMAGSLTAAALTPFFDRVTLVERDHLTGAGTDRRAGLPQAGHAHLLLGSGARWIDALLPGTTQALCDSGAHRLSMPAQVHTLSPHGWLPAIPEIQFLLSGTRSLIDTVVRERLLAGGRIELLTGTEVAGLMGDATRVTGARLRDRTTGAFRDEPATMVFDATGATSAAIAWLAELGTAPVATTVVDAGVGYATRTLRLPDAWRRLGAIYLQADPDGSGRGGVLLPVEDDRWLLSLSGVRGQNPPTDEPGFDAFVASLRHPVLAEALAQATPIGPIRGFRKLANRWRHFEGLRRGPEGFVVLGDAARSYNPAYGHGMSVAARSANVVREMMARHGSAPDLTRRLQRAVAGCADDAWAIASGQDARYLTDTRPGPVERLQRWYTNRLGRAAVHRPAVTKALLQSFTLDAPAGRLLAPRIVGKVLTTTDSPPPPPPFPPEAMPQRLPRDPATGRKTS</sequence>
<evidence type="ECO:0000313" key="2">
    <source>
        <dbReference type="EMBL" id="MBG0566339.1"/>
    </source>
</evidence>
<gene>
    <name evidence="2" type="ORF">I4J89_33320</name>
</gene>
<accession>A0A931G5K8</accession>
<dbReference type="PANTHER" id="PTHR43422">
    <property type="entry name" value="THIAMINE THIAZOLE SYNTHASE"/>
    <property type="match status" value="1"/>
</dbReference>
<organism evidence="2 3">
    <name type="scientific">Actinoplanes aureus</name>
    <dbReference type="NCBI Taxonomy" id="2792083"/>
    <lineage>
        <taxon>Bacteria</taxon>
        <taxon>Bacillati</taxon>
        <taxon>Actinomycetota</taxon>
        <taxon>Actinomycetes</taxon>
        <taxon>Micromonosporales</taxon>
        <taxon>Micromonosporaceae</taxon>
        <taxon>Actinoplanes</taxon>
    </lineage>
</organism>
<keyword evidence="3" id="KW-1185">Reference proteome</keyword>
<dbReference type="AlphaFoldDB" id="A0A931G5K8"/>
<proteinExistence type="predicted"/>
<comment type="caution">
    <text evidence="2">The sequence shown here is derived from an EMBL/GenBank/DDBJ whole genome shotgun (WGS) entry which is preliminary data.</text>
</comment>
<feature type="compositionally biased region" description="Pro residues" evidence="1">
    <location>
        <begin position="442"/>
        <end position="453"/>
    </location>
</feature>
<dbReference type="PANTHER" id="PTHR43422:SF3">
    <property type="entry name" value="THIAMINE THIAZOLE SYNTHASE"/>
    <property type="match status" value="1"/>
</dbReference>
<feature type="compositionally biased region" description="Basic and acidic residues" evidence="1">
    <location>
        <begin position="458"/>
        <end position="469"/>
    </location>
</feature>
<reference evidence="2" key="1">
    <citation type="submission" date="2020-11" db="EMBL/GenBank/DDBJ databases">
        <title>Isolation and identification of active actinomycetes.</title>
        <authorList>
            <person name="Sun X."/>
        </authorList>
    </citation>
    <scope>NUCLEOTIDE SEQUENCE</scope>
    <source>
        <strain evidence="2">NEAU-A11</strain>
    </source>
</reference>